<dbReference type="OrthoDB" id="3199068at2759"/>
<evidence type="ECO:0000313" key="2">
    <source>
        <dbReference type="Proteomes" id="UP001049176"/>
    </source>
</evidence>
<accession>A0A9P7RWS7</accession>
<sequence length="229" mass="26403">MPDDPQRDTELYLDTLITFKVDDTIFKIPPQYMHEESEVFSAGAQISAESGEGSSDANPVNLSPLPHGCTTRYTLNQWFSVLKFSTAWCFSDIRMLAMEQISRLQTNYTRDQWITVLDFAYTSDLFTDLRDLAIKRISGFYVSSRVDQVLLGRKYFHKPWMIEGLRELANANDLPSLKELRPLGKDTLNTLLYMAFTRVRDEGRGCHRPLYDDREVEENFHDEIVAVVG</sequence>
<reference evidence="1" key="1">
    <citation type="journal article" date="2021" name="Genome Biol. Evol.">
        <title>The assembled and annotated genome of the fairy-ring fungus Marasmius oreades.</title>
        <authorList>
            <person name="Hiltunen M."/>
            <person name="Ament-Velasquez S.L."/>
            <person name="Johannesson H."/>
        </authorList>
    </citation>
    <scope>NUCLEOTIDE SEQUENCE</scope>
    <source>
        <strain evidence="1">03SP1</strain>
    </source>
</reference>
<name>A0A9P7RWS7_9AGAR</name>
<dbReference type="EMBL" id="CM032186">
    <property type="protein sequence ID" value="KAG7091211.1"/>
    <property type="molecule type" value="Genomic_DNA"/>
</dbReference>
<dbReference type="GeneID" id="66079339"/>
<dbReference type="RefSeq" id="XP_043007681.1">
    <property type="nucleotide sequence ID" value="XM_043155216.1"/>
</dbReference>
<dbReference type="AlphaFoldDB" id="A0A9P7RWS7"/>
<protein>
    <recommendedName>
        <fullName evidence="3">BTB domain-containing protein</fullName>
    </recommendedName>
</protein>
<comment type="caution">
    <text evidence="1">The sequence shown here is derived from an EMBL/GenBank/DDBJ whole genome shotgun (WGS) entry which is preliminary data.</text>
</comment>
<dbReference type="KEGG" id="more:E1B28_010263"/>
<organism evidence="1 2">
    <name type="scientific">Marasmius oreades</name>
    <name type="common">fairy-ring Marasmius</name>
    <dbReference type="NCBI Taxonomy" id="181124"/>
    <lineage>
        <taxon>Eukaryota</taxon>
        <taxon>Fungi</taxon>
        <taxon>Dikarya</taxon>
        <taxon>Basidiomycota</taxon>
        <taxon>Agaricomycotina</taxon>
        <taxon>Agaricomycetes</taxon>
        <taxon>Agaricomycetidae</taxon>
        <taxon>Agaricales</taxon>
        <taxon>Marasmiineae</taxon>
        <taxon>Marasmiaceae</taxon>
        <taxon>Marasmius</taxon>
    </lineage>
</organism>
<keyword evidence="2" id="KW-1185">Reference proteome</keyword>
<gene>
    <name evidence="1" type="ORF">E1B28_010263</name>
</gene>
<proteinExistence type="predicted"/>
<dbReference type="Proteomes" id="UP001049176">
    <property type="component" value="Chromosome 6"/>
</dbReference>
<evidence type="ECO:0000313" key="1">
    <source>
        <dbReference type="EMBL" id="KAG7091211.1"/>
    </source>
</evidence>
<evidence type="ECO:0008006" key="3">
    <source>
        <dbReference type="Google" id="ProtNLM"/>
    </source>
</evidence>